<comment type="caution">
    <text evidence="7">Lacks conserved residue(s) required for the propagation of feature annotation.</text>
</comment>
<evidence type="ECO:0000256" key="1">
    <source>
        <dbReference type="ARBA" id="ARBA00004496"/>
    </source>
</evidence>
<evidence type="ECO:0000256" key="2">
    <source>
        <dbReference type="ARBA" id="ARBA00009978"/>
    </source>
</evidence>
<keyword evidence="11" id="KW-1185">Reference proteome</keyword>
<evidence type="ECO:0000256" key="6">
    <source>
        <dbReference type="ARBA" id="ARBA00023134"/>
    </source>
</evidence>
<dbReference type="HAMAP" id="MF_00072">
    <property type="entry name" value="Rel_fac_3"/>
    <property type="match status" value="1"/>
</dbReference>
<evidence type="ECO:0000313" key="10">
    <source>
        <dbReference type="EMBL" id="GID69294.1"/>
    </source>
</evidence>
<keyword evidence="5 7" id="KW-0648">Protein biosynthesis</keyword>
<dbReference type="InterPro" id="IPR038467">
    <property type="entry name" value="RF3_dom_3_sf"/>
</dbReference>
<dbReference type="InterPro" id="IPR053905">
    <property type="entry name" value="EF-G-like_DII"/>
</dbReference>
<evidence type="ECO:0000256" key="7">
    <source>
        <dbReference type="HAMAP-Rule" id="MF_00072"/>
    </source>
</evidence>
<dbReference type="PROSITE" id="PS00301">
    <property type="entry name" value="G_TR_1"/>
    <property type="match status" value="1"/>
</dbReference>
<feature type="binding site" evidence="7">
    <location>
        <begin position="102"/>
        <end position="106"/>
    </location>
    <ligand>
        <name>GTP</name>
        <dbReference type="ChEBI" id="CHEBI:37565"/>
    </ligand>
</feature>
<dbReference type="PANTHER" id="PTHR43556:SF2">
    <property type="entry name" value="PEPTIDE CHAIN RELEASE FACTOR RF3"/>
    <property type="match status" value="1"/>
</dbReference>
<dbReference type="NCBIfam" id="TIGR00503">
    <property type="entry name" value="prfC"/>
    <property type="match status" value="1"/>
</dbReference>
<dbReference type="SUPFAM" id="SSF52540">
    <property type="entry name" value="P-loop containing nucleoside triphosphate hydrolases"/>
    <property type="match status" value="1"/>
</dbReference>
<keyword evidence="6 7" id="KW-0342">GTP-binding</keyword>
<dbReference type="SUPFAM" id="SSF50447">
    <property type="entry name" value="Translation proteins"/>
    <property type="match status" value="1"/>
</dbReference>
<organism evidence="10 11">
    <name type="scientific">Actinoplanes cyaneus</name>
    <dbReference type="NCBI Taxonomy" id="52696"/>
    <lineage>
        <taxon>Bacteria</taxon>
        <taxon>Bacillati</taxon>
        <taxon>Actinomycetota</taxon>
        <taxon>Actinomycetes</taxon>
        <taxon>Micromonosporales</taxon>
        <taxon>Micromonosporaceae</taxon>
        <taxon>Actinoplanes</taxon>
    </lineage>
</organism>
<dbReference type="Pfam" id="PF16658">
    <property type="entry name" value="RF3_C"/>
    <property type="match status" value="1"/>
</dbReference>
<name>A0A919IP99_9ACTN</name>
<dbReference type="GO" id="GO:0003924">
    <property type="term" value="F:GTPase activity"/>
    <property type="evidence" value="ECO:0007669"/>
    <property type="project" value="InterPro"/>
</dbReference>
<dbReference type="GO" id="GO:0006449">
    <property type="term" value="P:regulation of translational termination"/>
    <property type="evidence" value="ECO:0007669"/>
    <property type="project" value="UniProtKB-UniRule"/>
</dbReference>
<dbReference type="NCBIfam" id="NF001964">
    <property type="entry name" value="PRK00741.1"/>
    <property type="match status" value="1"/>
</dbReference>
<keyword evidence="3 7" id="KW-0963">Cytoplasm</keyword>
<reference evidence="10" key="1">
    <citation type="submission" date="2021-01" db="EMBL/GenBank/DDBJ databases">
        <title>Whole genome shotgun sequence of Actinoplanes cyaneus NBRC 14990.</title>
        <authorList>
            <person name="Komaki H."/>
            <person name="Tamura T."/>
        </authorList>
    </citation>
    <scope>NUCLEOTIDE SEQUENCE</scope>
    <source>
        <strain evidence="10">NBRC 14990</strain>
    </source>
</reference>
<dbReference type="InterPro" id="IPR027417">
    <property type="entry name" value="P-loop_NTPase"/>
</dbReference>
<dbReference type="InterPro" id="IPR031157">
    <property type="entry name" value="G_TR_CS"/>
</dbReference>
<comment type="function">
    <text evidence="7">Increases the formation of ribosomal termination complexes and stimulates activities of RF-1 and RF-2. It binds guanine nucleotides and has strong preference for UGA stop codons. It may interact directly with the ribosome. The stimulation of RF-1 and RF-2 is significantly reduced by GTP and GDP, but not by GMP.</text>
</comment>
<dbReference type="InterPro" id="IPR032090">
    <property type="entry name" value="RF3_C"/>
</dbReference>
<dbReference type="GO" id="GO:0005525">
    <property type="term" value="F:GTP binding"/>
    <property type="evidence" value="ECO:0007669"/>
    <property type="project" value="UniProtKB-UniRule"/>
</dbReference>
<keyword evidence="4 7" id="KW-0547">Nucleotide-binding</keyword>
<dbReference type="GO" id="GO:0005829">
    <property type="term" value="C:cytosol"/>
    <property type="evidence" value="ECO:0007669"/>
    <property type="project" value="TreeGrafter"/>
</dbReference>
<dbReference type="PANTHER" id="PTHR43556">
    <property type="entry name" value="PEPTIDE CHAIN RELEASE FACTOR RF3"/>
    <property type="match status" value="1"/>
</dbReference>
<dbReference type="RefSeq" id="WP_267548549.1">
    <property type="nucleotide sequence ID" value="NZ_BOMH01000059.1"/>
</dbReference>
<dbReference type="GO" id="GO:0016150">
    <property type="term" value="F:translation release factor activity, codon nonspecific"/>
    <property type="evidence" value="ECO:0007669"/>
    <property type="project" value="TreeGrafter"/>
</dbReference>
<dbReference type="PRINTS" id="PR00315">
    <property type="entry name" value="ELONGATNFCT"/>
</dbReference>
<comment type="similarity">
    <text evidence="2 7">Belongs to the TRAFAC class translation factor GTPase superfamily. Classic translation factor GTPase family. PrfC subfamily.</text>
</comment>
<evidence type="ECO:0000256" key="8">
    <source>
        <dbReference type="NCBIfam" id="TIGR00503"/>
    </source>
</evidence>
<dbReference type="InterPro" id="IPR035647">
    <property type="entry name" value="EFG_III/V"/>
</dbReference>
<dbReference type="Gene3D" id="3.40.50.300">
    <property type="entry name" value="P-loop containing nucleotide triphosphate hydrolases"/>
    <property type="match status" value="1"/>
</dbReference>
<dbReference type="InterPro" id="IPR000795">
    <property type="entry name" value="T_Tr_GTP-bd_dom"/>
</dbReference>
<evidence type="ECO:0000256" key="3">
    <source>
        <dbReference type="ARBA" id="ARBA00022490"/>
    </source>
</evidence>
<comment type="caution">
    <text evidence="10">The sequence shown here is derived from an EMBL/GenBank/DDBJ whole genome shotgun (WGS) entry which is preliminary data.</text>
</comment>
<gene>
    <name evidence="7 10" type="primary">prfC</name>
    <name evidence="10" type="ORF">Acy02nite_71750</name>
</gene>
<accession>A0A919IP99</accession>
<evidence type="ECO:0000256" key="4">
    <source>
        <dbReference type="ARBA" id="ARBA00022741"/>
    </source>
</evidence>
<dbReference type="PROSITE" id="PS51722">
    <property type="entry name" value="G_TR_2"/>
    <property type="match status" value="1"/>
</dbReference>
<dbReference type="InterPro" id="IPR009000">
    <property type="entry name" value="Transl_B-barrel_sf"/>
</dbReference>
<dbReference type="Proteomes" id="UP000619479">
    <property type="component" value="Unassembled WGS sequence"/>
</dbReference>
<dbReference type="FunFam" id="3.40.50.300:FF:000542">
    <property type="entry name" value="Peptide chain release factor 3"/>
    <property type="match status" value="1"/>
</dbReference>
<dbReference type="InterPro" id="IPR005225">
    <property type="entry name" value="Small_GTP-bd"/>
</dbReference>
<feature type="domain" description="Tr-type G" evidence="9">
    <location>
        <begin position="25"/>
        <end position="295"/>
    </location>
</feature>
<dbReference type="Gene3D" id="2.40.30.10">
    <property type="entry name" value="Translation factors"/>
    <property type="match status" value="1"/>
</dbReference>
<sequence length="536" mass="58704">MWQLGERIVSQNVPASAENVAVEAGRRRTFAVISHPDAGKSTMTEALALHARVIGQAGAVHGKGDRKGVVSDWMAMEQERGISVTSAALQFSYHDTVINLLDTPGHADFSEDTYRVLTAVDSAVMLLDAAKGLEPQTLKLFEVCRQRNIPVMTFINKWDRPGLDALALMDEIEQRIGLKPTPLTWPVGIAGHFRGVIDRRTGQFIRMERSPGGADLAIEEEMSAEEAAERFGADWTTANEELELLEMTGADFDDKEFLAAKSTPVLFGAAVANLGVRQLLNILVELAPPASARPTVAGDDHPVDGAFSGFVFKIQANMNRTHRDQLAFVRINSGKFERGMIVTHAGTGKPFATKYAQQIFGQGRETIDEAYPGDVIGLVNATTLGIGDTLYVGAPVQYPPLPSFPPEHFAAVTATDTSTYKRFRRGIEQLDGEGVVQVLRSEQRGDGVPVFAAVGPMQFEVATHRLEAEFGVKVNLNHLPYEVAARTDEAGREILRTESNVEVMTRVRDGALLAVFPHRWRMRTIAGRHPDLRLDD</sequence>
<dbReference type="SUPFAM" id="SSF54980">
    <property type="entry name" value="EF-G C-terminal domain-like"/>
    <property type="match status" value="1"/>
</dbReference>
<evidence type="ECO:0000259" key="9">
    <source>
        <dbReference type="PROSITE" id="PS51722"/>
    </source>
</evidence>
<dbReference type="Pfam" id="PF00009">
    <property type="entry name" value="GTP_EFTU"/>
    <property type="match status" value="1"/>
</dbReference>
<proteinExistence type="inferred from homology"/>
<dbReference type="Pfam" id="PF22042">
    <property type="entry name" value="EF-G_D2"/>
    <property type="match status" value="1"/>
</dbReference>
<protein>
    <recommendedName>
        <fullName evidence="7 8">Peptide chain release factor 3</fullName>
        <shortName evidence="7">RF-3</shortName>
    </recommendedName>
</protein>
<comment type="subcellular location">
    <subcellularLocation>
        <location evidence="1 7">Cytoplasm</location>
    </subcellularLocation>
</comment>
<dbReference type="Gene3D" id="3.30.70.3280">
    <property type="entry name" value="Peptide chain release factor 3, domain III"/>
    <property type="match status" value="1"/>
</dbReference>
<dbReference type="InterPro" id="IPR004548">
    <property type="entry name" value="PrfC"/>
</dbReference>
<dbReference type="GO" id="GO:0016149">
    <property type="term" value="F:translation release factor activity, codon specific"/>
    <property type="evidence" value="ECO:0007669"/>
    <property type="project" value="UniProtKB-UniRule"/>
</dbReference>
<dbReference type="AlphaFoldDB" id="A0A919IP99"/>
<evidence type="ECO:0000313" key="11">
    <source>
        <dbReference type="Proteomes" id="UP000619479"/>
    </source>
</evidence>
<dbReference type="EMBL" id="BOMH01000059">
    <property type="protein sequence ID" value="GID69294.1"/>
    <property type="molecule type" value="Genomic_DNA"/>
</dbReference>
<evidence type="ECO:0000256" key="5">
    <source>
        <dbReference type="ARBA" id="ARBA00022917"/>
    </source>
</evidence>
<dbReference type="NCBIfam" id="TIGR00231">
    <property type="entry name" value="small_GTP"/>
    <property type="match status" value="1"/>
</dbReference>